<feature type="transmembrane region" description="Helical" evidence="8">
    <location>
        <begin position="97"/>
        <end position="118"/>
    </location>
</feature>
<evidence type="ECO:0000256" key="2">
    <source>
        <dbReference type="ARBA" id="ARBA00008017"/>
    </source>
</evidence>
<dbReference type="InterPro" id="IPR045276">
    <property type="entry name" value="YbiO_bact"/>
</dbReference>
<dbReference type="Gene3D" id="3.30.70.100">
    <property type="match status" value="1"/>
</dbReference>
<dbReference type="AlphaFoldDB" id="A0A7Y9DJQ1"/>
<evidence type="ECO:0000256" key="8">
    <source>
        <dbReference type="SAM" id="Phobius"/>
    </source>
</evidence>
<protein>
    <submittedName>
        <fullName evidence="12">Small conductance mechanosensitive channel</fullName>
    </submittedName>
</protein>
<dbReference type="Proteomes" id="UP000521922">
    <property type="component" value="Unassembled WGS sequence"/>
</dbReference>
<name>A0A7Y9DJQ1_9ACTN</name>
<dbReference type="InterPro" id="IPR049142">
    <property type="entry name" value="MS_channel_1st"/>
</dbReference>
<dbReference type="GO" id="GO:0005886">
    <property type="term" value="C:plasma membrane"/>
    <property type="evidence" value="ECO:0007669"/>
    <property type="project" value="UniProtKB-SubCell"/>
</dbReference>
<dbReference type="Pfam" id="PF21082">
    <property type="entry name" value="MS_channel_3rd"/>
    <property type="match status" value="1"/>
</dbReference>
<evidence type="ECO:0000259" key="9">
    <source>
        <dbReference type="Pfam" id="PF00924"/>
    </source>
</evidence>
<dbReference type="Pfam" id="PF21088">
    <property type="entry name" value="MS_channel_1st"/>
    <property type="match status" value="1"/>
</dbReference>
<dbReference type="PANTHER" id="PTHR30460">
    <property type="entry name" value="MODERATE CONDUCTANCE MECHANOSENSITIVE CHANNEL YBIO"/>
    <property type="match status" value="1"/>
</dbReference>
<keyword evidence="6 8" id="KW-0472">Membrane</keyword>
<keyword evidence="3" id="KW-1003">Cell membrane</keyword>
<feature type="region of interest" description="Disordered" evidence="7">
    <location>
        <begin position="310"/>
        <end position="363"/>
    </location>
</feature>
<feature type="transmembrane region" description="Helical" evidence="8">
    <location>
        <begin position="124"/>
        <end position="147"/>
    </location>
</feature>
<dbReference type="SUPFAM" id="SSF82689">
    <property type="entry name" value="Mechanosensitive channel protein MscS (YggB), C-terminal domain"/>
    <property type="match status" value="1"/>
</dbReference>
<evidence type="ECO:0000259" key="11">
    <source>
        <dbReference type="Pfam" id="PF21088"/>
    </source>
</evidence>
<evidence type="ECO:0000256" key="4">
    <source>
        <dbReference type="ARBA" id="ARBA00022692"/>
    </source>
</evidence>
<dbReference type="SUPFAM" id="SSF50182">
    <property type="entry name" value="Sm-like ribonucleoproteins"/>
    <property type="match status" value="1"/>
</dbReference>
<feature type="compositionally biased region" description="Low complexity" evidence="7">
    <location>
        <begin position="344"/>
        <end position="355"/>
    </location>
</feature>
<feature type="domain" description="Mechanosensitive ion channel transmembrane helices 2/3" evidence="11">
    <location>
        <begin position="105"/>
        <end position="144"/>
    </location>
</feature>
<dbReference type="Gene3D" id="1.10.287.1260">
    <property type="match status" value="1"/>
</dbReference>
<evidence type="ECO:0000256" key="6">
    <source>
        <dbReference type="ARBA" id="ARBA00023136"/>
    </source>
</evidence>
<keyword evidence="4 8" id="KW-0812">Transmembrane</keyword>
<feature type="domain" description="Mechanosensitive ion channel MscS C-terminal" evidence="10">
    <location>
        <begin position="216"/>
        <end position="303"/>
    </location>
</feature>
<accession>A0A7Y9DJQ1</accession>
<evidence type="ECO:0000259" key="10">
    <source>
        <dbReference type="Pfam" id="PF21082"/>
    </source>
</evidence>
<dbReference type="PANTHER" id="PTHR30460:SF0">
    <property type="entry name" value="MODERATE CONDUCTANCE MECHANOSENSITIVE CHANNEL YBIO"/>
    <property type="match status" value="1"/>
</dbReference>
<comment type="caution">
    <text evidence="12">The sequence shown here is derived from an EMBL/GenBank/DDBJ whole genome shotgun (WGS) entry which is preliminary data.</text>
</comment>
<dbReference type="FunFam" id="3.30.70.100:FF:000018">
    <property type="entry name" value="MscS mechanosensitive ion channel"/>
    <property type="match status" value="1"/>
</dbReference>
<dbReference type="InterPro" id="IPR049278">
    <property type="entry name" value="MS_channel_C"/>
</dbReference>
<gene>
    <name evidence="12" type="ORF">BJ968_000928</name>
</gene>
<evidence type="ECO:0000256" key="1">
    <source>
        <dbReference type="ARBA" id="ARBA00004651"/>
    </source>
</evidence>
<keyword evidence="13" id="KW-1185">Reference proteome</keyword>
<evidence type="ECO:0000256" key="3">
    <source>
        <dbReference type="ARBA" id="ARBA00022475"/>
    </source>
</evidence>
<keyword evidence="5 8" id="KW-1133">Transmembrane helix</keyword>
<dbReference type="InterPro" id="IPR006685">
    <property type="entry name" value="MscS_channel_2nd"/>
</dbReference>
<dbReference type="SUPFAM" id="SSF82861">
    <property type="entry name" value="Mechanosensitive channel protein MscS (YggB), transmembrane region"/>
    <property type="match status" value="1"/>
</dbReference>
<proteinExistence type="inferred from homology"/>
<organism evidence="12 13">
    <name type="scientific">Kineococcus aurantiacus</name>
    <dbReference type="NCBI Taxonomy" id="37633"/>
    <lineage>
        <taxon>Bacteria</taxon>
        <taxon>Bacillati</taxon>
        <taxon>Actinomycetota</taxon>
        <taxon>Actinomycetes</taxon>
        <taxon>Kineosporiales</taxon>
        <taxon>Kineosporiaceae</taxon>
        <taxon>Kineococcus</taxon>
    </lineage>
</organism>
<comment type="subcellular location">
    <subcellularLocation>
        <location evidence="1">Cell membrane</location>
        <topology evidence="1">Multi-pass membrane protein</topology>
    </subcellularLocation>
</comment>
<dbReference type="InterPro" id="IPR023408">
    <property type="entry name" value="MscS_beta-dom_sf"/>
</dbReference>
<comment type="similarity">
    <text evidence="2">Belongs to the MscS (TC 1.A.23) family.</text>
</comment>
<evidence type="ECO:0000313" key="12">
    <source>
        <dbReference type="EMBL" id="NYD21388.1"/>
    </source>
</evidence>
<dbReference type="FunFam" id="2.30.30.60:FF:000001">
    <property type="entry name" value="MscS Mechanosensitive ion channel"/>
    <property type="match status" value="1"/>
</dbReference>
<dbReference type="Gene3D" id="2.30.30.60">
    <property type="match status" value="1"/>
</dbReference>
<feature type="domain" description="Mechanosensitive ion channel MscS" evidence="9">
    <location>
        <begin position="146"/>
        <end position="209"/>
    </location>
</feature>
<dbReference type="InterPro" id="IPR011014">
    <property type="entry name" value="MscS_channel_TM-2"/>
</dbReference>
<evidence type="ECO:0000256" key="7">
    <source>
        <dbReference type="SAM" id="MobiDB-lite"/>
    </source>
</evidence>
<dbReference type="GO" id="GO:0008381">
    <property type="term" value="F:mechanosensitive monoatomic ion channel activity"/>
    <property type="evidence" value="ECO:0007669"/>
    <property type="project" value="InterPro"/>
</dbReference>
<evidence type="ECO:0000313" key="13">
    <source>
        <dbReference type="Proteomes" id="UP000521922"/>
    </source>
</evidence>
<dbReference type="RefSeq" id="WP_246314077.1">
    <property type="nucleotide sequence ID" value="NZ_BAAAGN010000006.1"/>
</dbReference>
<dbReference type="Pfam" id="PF00924">
    <property type="entry name" value="MS_channel_2nd"/>
    <property type="match status" value="1"/>
</dbReference>
<sequence>MLDLVLDSITGTLPAVDTAGATAGAQDVAAFLLDKPLKIVVVLLVCWIARYLLLRLIGRVAAGIATGAGKLGGGRRNGLLDSSPLLSERRQQRAETLASVLKSTVTFVLGIMAILVVLDTVGIAIAPFLASAGIAGVALGFGAQALVKDFLSGIFMLAEDQYGVGDSVDLGDATGTVEAVGLRVTRLRDVKGTVWYVRNGEVLRVGNMSQGWARAVVDVSVAYGQDLTHAQEVLQRIADGLAAEEEWKPLVLDAPEVWGVEQMTTDGIVLRLVVKTAPMQQWAVQRELNRRVKGVFDAEGIEFPPAQRTVFLPQGAPGQGARREHRPVDPAAAVVPHPPAPSEADVAAQDAAAADPRTTDRGL</sequence>
<dbReference type="InterPro" id="IPR011066">
    <property type="entry name" value="MscS_channel_C_sf"/>
</dbReference>
<dbReference type="InterPro" id="IPR010920">
    <property type="entry name" value="LSM_dom_sf"/>
</dbReference>
<dbReference type="EMBL" id="JACCBB010000001">
    <property type="protein sequence ID" value="NYD21388.1"/>
    <property type="molecule type" value="Genomic_DNA"/>
</dbReference>
<evidence type="ECO:0000256" key="5">
    <source>
        <dbReference type="ARBA" id="ARBA00022989"/>
    </source>
</evidence>
<reference evidence="12 13" key="1">
    <citation type="submission" date="2020-07" db="EMBL/GenBank/DDBJ databases">
        <title>Sequencing the genomes of 1000 actinobacteria strains.</title>
        <authorList>
            <person name="Klenk H.-P."/>
        </authorList>
    </citation>
    <scope>NUCLEOTIDE SEQUENCE [LARGE SCALE GENOMIC DNA]</scope>
    <source>
        <strain evidence="12 13">DSM 7487</strain>
    </source>
</reference>